<dbReference type="KEGG" id="amuc:Pan181_12630"/>
<dbReference type="NCBIfam" id="TIGR02532">
    <property type="entry name" value="IV_pilin_GFxxxE"/>
    <property type="match status" value="1"/>
</dbReference>
<organism evidence="4 5">
    <name type="scientific">Aeoliella mucimassa</name>
    <dbReference type="NCBI Taxonomy" id="2527972"/>
    <lineage>
        <taxon>Bacteria</taxon>
        <taxon>Pseudomonadati</taxon>
        <taxon>Planctomycetota</taxon>
        <taxon>Planctomycetia</taxon>
        <taxon>Pirellulales</taxon>
        <taxon>Lacipirellulaceae</taxon>
        <taxon>Aeoliella</taxon>
    </lineage>
</organism>
<evidence type="ECO:0000256" key="2">
    <source>
        <dbReference type="SAM" id="Phobius"/>
    </source>
</evidence>
<dbReference type="Gene3D" id="3.30.700.10">
    <property type="entry name" value="Glycoprotein, Type 4 Pilin"/>
    <property type="match status" value="1"/>
</dbReference>
<protein>
    <submittedName>
        <fullName evidence="4">Type II secretion system protein G</fullName>
    </submittedName>
</protein>
<gene>
    <name evidence="4" type="primary">xcpT_8</name>
    <name evidence="4" type="ORF">Pan181_12630</name>
</gene>
<keyword evidence="2" id="KW-1133">Transmembrane helix</keyword>
<dbReference type="InterPro" id="IPR045584">
    <property type="entry name" value="Pilin-like"/>
</dbReference>
<keyword evidence="2" id="KW-0812">Transmembrane</keyword>
<dbReference type="EMBL" id="CP036278">
    <property type="protein sequence ID" value="QDU55077.1"/>
    <property type="molecule type" value="Genomic_DNA"/>
</dbReference>
<accession>A0A518AK10</accession>
<dbReference type="InterPro" id="IPR012902">
    <property type="entry name" value="N_methyl_site"/>
</dbReference>
<evidence type="ECO:0000256" key="1">
    <source>
        <dbReference type="SAM" id="MobiDB-lite"/>
    </source>
</evidence>
<dbReference type="Proteomes" id="UP000315750">
    <property type="component" value="Chromosome"/>
</dbReference>
<dbReference type="AlphaFoldDB" id="A0A518AK10"/>
<keyword evidence="2" id="KW-0472">Membrane</keyword>
<feature type="domain" description="DUF1559" evidence="3">
    <location>
        <begin position="35"/>
        <end position="302"/>
    </location>
</feature>
<evidence type="ECO:0000313" key="4">
    <source>
        <dbReference type="EMBL" id="QDU55077.1"/>
    </source>
</evidence>
<dbReference type="OrthoDB" id="270727at2"/>
<feature type="compositionally biased region" description="Low complexity" evidence="1">
    <location>
        <begin position="323"/>
        <end position="335"/>
    </location>
</feature>
<dbReference type="Pfam" id="PF07596">
    <property type="entry name" value="SBP_bac_10"/>
    <property type="match status" value="1"/>
</dbReference>
<dbReference type="Pfam" id="PF07963">
    <property type="entry name" value="N_methyl"/>
    <property type="match status" value="1"/>
</dbReference>
<reference evidence="4 5" key="1">
    <citation type="submission" date="2019-02" db="EMBL/GenBank/DDBJ databases">
        <title>Deep-cultivation of Planctomycetes and their phenomic and genomic characterization uncovers novel biology.</title>
        <authorList>
            <person name="Wiegand S."/>
            <person name="Jogler M."/>
            <person name="Boedeker C."/>
            <person name="Pinto D."/>
            <person name="Vollmers J."/>
            <person name="Rivas-Marin E."/>
            <person name="Kohn T."/>
            <person name="Peeters S.H."/>
            <person name="Heuer A."/>
            <person name="Rast P."/>
            <person name="Oberbeckmann S."/>
            <person name="Bunk B."/>
            <person name="Jeske O."/>
            <person name="Meyerdierks A."/>
            <person name="Storesund J.E."/>
            <person name="Kallscheuer N."/>
            <person name="Luecker S."/>
            <person name="Lage O.M."/>
            <person name="Pohl T."/>
            <person name="Merkel B.J."/>
            <person name="Hornburger P."/>
            <person name="Mueller R.-W."/>
            <person name="Bruemmer F."/>
            <person name="Labrenz M."/>
            <person name="Spormann A.M."/>
            <person name="Op den Camp H."/>
            <person name="Overmann J."/>
            <person name="Amann R."/>
            <person name="Jetten M.S.M."/>
            <person name="Mascher T."/>
            <person name="Medema M.H."/>
            <person name="Devos D.P."/>
            <person name="Kaster A.-K."/>
            <person name="Ovreas L."/>
            <person name="Rohde M."/>
            <person name="Galperin M.Y."/>
            <person name="Jogler C."/>
        </authorList>
    </citation>
    <scope>NUCLEOTIDE SEQUENCE [LARGE SCALE GENOMIC DNA]</scope>
    <source>
        <strain evidence="4 5">Pan181</strain>
    </source>
</reference>
<dbReference type="RefSeq" id="WP_145245974.1">
    <property type="nucleotide sequence ID" value="NZ_CP036278.1"/>
</dbReference>
<dbReference type="InterPro" id="IPR011453">
    <property type="entry name" value="DUF1559"/>
</dbReference>
<evidence type="ECO:0000313" key="5">
    <source>
        <dbReference type="Proteomes" id="UP000315750"/>
    </source>
</evidence>
<dbReference type="InterPro" id="IPR027558">
    <property type="entry name" value="Pre_pil_HX9DG_C"/>
</dbReference>
<dbReference type="PANTHER" id="PTHR30093">
    <property type="entry name" value="GENERAL SECRETION PATHWAY PROTEIN G"/>
    <property type="match status" value="1"/>
</dbReference>
<evidence type="ECO:0000259" key="3">
    <source>
        <dbReference type="Pfam" id="PF07596"/>
    </source>
</evidence>
<proteinExistence type="predicted"/>
<feature type="transmembrane region" description="Helical" evidence="2">
    <location>
        <begin position="12"/>
        <end position="34"/>
    </location>
</feature>
<feature type="region of interest" description="Disordered" evidence="1">
    <location>
        <begin position="314"/>
        <end position="335"/>
    </location>
</feature>
<name>A0A518AK10_9BACT</name>
<sequence length="335" mass="37605">MKQTSIKRSAFTLVELLVVIAIIGILVAMLLPAVQSAREAARRTACRNNLKQLALSMLNYEQTHRQLPQGGQGIDPETGIWGYDIQNKPCTSFFNYLFPYIEQDSIDDIYDYDIPVQAQSAAVQEVLRRYYPIFHCPSDEAQQILQGNNLQFSGYKGNYGVNWGQNTFMLQGKQAPFFLEFGAKLRQITDGTTHTFAFLEMWQVSSLDSSESLVDRRGRLWNCESGCHQITAKFGPNDSSPDNSRCHDRPEFPCIESNNTGSTTPYGSSRFEQYIVSRSRHPGGVQVAMCDGSATFIQDDVELNLWRNMTSIAGEEVGAEYSPPETTRPGRPGRP</sequence>
<dbReference type="NCBIfam" id="TIGR04294">
    <property type="entry name" value="pre_pil_HX9DG"/>
    <property type="match status" value="1"/>
</dbReference>
<dbReference type="SUPFAM" id="SSF54523">
    <property type="entry name" value="Pili subunits"/>
    <property type="match status" value="1"/>
</dbReference>
<keyword evidence="5" id="KW-1185">Reference proteome</keyword>
<dbReference type="PANTHER" id="PTHR30093:SF2">
    <property type="entry name" value="TYPE II SECRETION SYSTEM PROTEIN H"/>
    <property type="match status" value="1"/>
</dbReference>